<dbReference type="PROSITE" id="PS50283">
    <property type="entry name" value="NA_SOLUT_SYMP_3"/>
    <property type="match status" value="1"/>
</dbReference>
<feature type="transmembrane region" description="Helical" evidence="14">
    <location>
        <begin position="156"/>
        <end position="179"/>
    </location>
</feature>
<evidence type="ECO:0000256" key="1">
    <source>
        <dbReference type="ARBA" id="ARBA00004651"/>
    </source>
</evidence>
<keyword evidence="3" id="KW-0813">Transport</keyword>
<name>A0A1M4S7M0_9CLOT</name>
<evidence type="ECO:0000256" key="7">
    <source>
        <dbReference type="ARBA" id="ARBA00022989"/>
    </source>
</evidence>
<keyword evidence="10 14" id="KW-0472">Membrane</keyword>
<evidence type="ECO:0000313" key="15">
    <source>
        <dbReference type="EMBL" id="SHE28214.1"/>
    </source>
</evidence>
<evidence type="ECO:0000256" key="9">
    <source>
        <dbReference type="ARBA" id="ARBA00023065"/>
    </source>
</evidence>
<proteinExistence type="inferred from homology"/>
<sequence length="504" mass="53944">MSAIRVVMVIYMLVVLAIGYYAMKQTKSSSDFFIAGKKLGLIALAMASFSAAISGWVFVGGPGLYFSIGQGSLWMTFPTAISFAMAWIILGKRMRLLTEVNDCMTTPDAVYARYKSKWVSGIAAVAILVGLVLYLANQITAFAFILSPIFKINFQWAILVGMGIVLIYSVAGGMLAGVYTDVFQGTCMIIASIIIFTLCLVTGSGTQNMAANIVDALSKDAVGAKFVNPWGIMPAITTMSWFFCLSIGIVGQPHIVHKFYMVKDVRKMRWGVVLAAIGGMLAGLLWFGVGLTVKYLSVTGKLPKEAVELLKKSTDNTIVVFLNYYTPKVIAGVVYAGIASAIMSTADSFINIAAASAVRDLPFAFNKKLTSKQELFMGRIVVVVIAVITVVLALTLGPKGIALLGAFGWGTFAAALAPAIGIGFNWSRGTKQAAFASIVVGLVCNVGLEIAKVLGAGFYKTYIAPKGIYNGTLSLCLSIIVYILVSYMTKEEKLDRKVEAVLEA</sequence>
<dbReference type="GO" id="GO:0006814">
    <property type="term" value="P:sodium ion transport"/>
    <property type="evidence" value="ECO:0007669"/>
    <property type="project" value="UniProtKB-KW"/>
</dbReference>
<comment type="subcellular location">
    <subcellularLocation>
        <location evidence="1">Cell membrane</location>
        <topology evidence="1">Multi-pass membrane protein</topology>
    </subcellularLocation>
</comment>
<evidence type="ECO:0000313" key="16">
    <source>
        <dbReference type="Proteomes" id="UP000184423"/>
    </source>
</evidence>
<dbReference type="AlphaFoldDB" id="A0A1M4S7M0"/>
<evidence type="ECO:0000256" key="4">
    <source>
        <dbReference type="ARBA" id="ARBA00022475"/>
    </source>
</evidence>
<evidence type="ECO:0000256" key="11">
    <source>
        <dbReference type="ARBA" id="ARBA00023201"/>
    </source>
</evidence>
<keyword evidence="7 14" id="KW-1133">Transmembrane helix</keyword>
<evidence type="ECO:0000256" key="8">
    <source>
        <dbReference type="ARBA" id="ARBA00023053"/>
    </source>
</evidence>
<evidence type="ECO:0000256" key="13">
    <source>
        <dbReference type="RuleBase" id="RU362091"/>
    </source>
</evidence>
<dbReference type="EMBL" id="FQVG01000001">
    <property type="protein sequence ID" value="SHE28214.1"/>
    <property type="molecule type" value="Genomic_DNA"/>
</dbReference>
<feature type="transmembrane region" description="Helical" evidence="14">
    <location>
        <begin position="401"/>
        <end position="426"/>
    </location>
</feature>
<evidence type="ECO:0000256" key="6">
    <source>
        <dbReference type="ARBA" id="ARBA00022847"/>
    </source>
</evidence>
<feature type="transmembrane region" description="Helical" evidence="14">
    <location>
        <begin position="186"/>
        <end position="210"/>
    </location>
</feature>
<evidence type="ECO:0000256" key="5">
    <source>
        <dbReference type="ARBA" id="ARBA00022692"/>
    </source>
</evidence>
<dbReference type="GO" id="GO:0005886">
    <property type="term" value="C:plasma membrane"/>
    <property type="evidence" value="ECO:0007669"/>
    <property type="project" value="UniProtKB-SubCell"/>
</dbReference>
<keyword evidence="8" id="KW-0915">Sodium</keyword>
<organism evidence="15 16">
    <name type="scientific">Caloramator proteoclasticus DSM 10124</name>
    <dbReference type="NCBI Taxonomy" id="1121262"/>
    <lineage>
        <taxon>Bacteria</taxon>
        <taxon>Bacillati</taxon>
        <taxon>Bacillota</taxon>
        <taxon>Clostridia</taxon>
        <taxon>Eubacteriales</taxon>
        <taxon>Clostridiaceae</taxon>
        <taxon>Caloramator</taxon>
    </lineage>
</organism>
<feature type="transmembrane region" description="Helical" evidence="14">
    <location>
        <begin position="329"/>
        <end position="355"/>
    </location>
</feature>
<dbReference type="Pfam" id="PF00474">
    <property type="entry name" value="SSF"/>
    <property type="match status" value="1"/>
</dbReference>
<keyword evidence="6" id="KW-0769">Symport</keyword>
<feature type="transmembrane region" description="Helical" evidence="14">
    <location>
        <begin position="39"/>
        <end position="59"/>
    </location>
</feature>
<keyword evidence="11" id="KW-0739">Sodium transport</keyword>
<protein>
    <submittedName>
        <fullName evidence="15">Sodium/pantothenate symporter</fullName>
    </submittedName>
</protein>
<dbReference type="RefSeq" id="WP_073247564.1">
    <property type="nucleotide sequence ID" value="NZ_FQVG01000001.1"/>
</dbReference>
<feature type="transmembrane region" description="Helical" evidence="14">
    <location>
        <begin position="122"/>
        <end position="150"/>
    </location>
</feature>
<dbReference type="InterPro" id="IPR038377">
    <property type="entry name" value="Na/Glc_symporter_sf"/>
</dbReference>
<comment type="similarity">
    <text evidence="2 13">Belongs to the sodium:solute symporter (SSF) (TC 2.A.21) family.</text>
</comment>
<comment type="catalytic activity">
    <reaction evidence="12">
        <text>L-proline(in) + Na(+)(in) = L-proline(out) + Na(+)(out)</text>
        <dbReference type="Rhea" id="RHEA:28967"/>
        <dbReference type="ChEBI" id="CHEBI:29101"/>
        <dbReference type="ChEBI" id="CHEBI:60039"/>
    </reaction>
</comment>
<keyword evidence="16" id="KW-1185">Reference proteome</keyword>
<feature type="transmembrane region" description="Helical" evidence="14">
    <location>
        <begin position="71"/>
        <end position="90"/>
    </location>
</feature>
<gene>
    <name evidence="15" type="ORF">SAMN02746091_00043</name>
</gene>
<evidence type="ECO:0000256" key="14">
    <source>
        <dbReference type="SAM" id="Phobius"/>
    </source>
</evidence>
<evidence type="ECO:0000256" key="12">
    <source>
        <dbReference type="ARBA" id="ARBA00033708"/>
    </source>
</evidence>
<dbReference type="InterPro" id="IPR001734">
    <property type="entry name" value="Na/solute_symporter"/>
</dbReference>
<dbReference type="GO" id="GO:0015293">
    <property type="term" value="F:symporter activity"/>
    <property type="evidence" value="ECO:0007669"/>
    <property type="project" value="UniProtKB-KW"/>
</dbReference>
<keyword evidence="9" id="KW-0406">Ion transport</keyword>
<feature type="transmembrane region" description="Helical" evidence="14">
    <location>
        <begin position="467"/>
        <end position="487"/>
    </location>
</feature>
<dbReference type="Proteomes" id="UP000184423">
    <property type="component" value="Unassembled WGS sequence"/>
</dbReference>
<dbReference type="PANTHER" id="PTHR48086">
    <property type="entry name" value="SODIUM/PROLINE SYMPORTER-RELATED"/>
    <property type="match status" value="1"/>
</dbReference>
<dbReference type="PANTHER" id="PTHR48086:SF3">
    <property type="entry name" value="SODIUM_PROLINE SYMPORTER"/>
    <property type="match status" value="1"/>
</dbReference>
<feature type="transmembrane region" description="Helical" evidence="14">
    <location>
        <begin position="433"/>
        <end position="455"/>
    </location>
</feature>
<keyword evidence="4" id="KW-1003">Cell membrane</keyword>
<evidence type="ECO:0000256" key="10">
    <source>
        <dbReference type="ARBA" id="ARBA00023136"/>
    </source>
</evidence>
<evidence type="ECO:0000256" key="3">
    <source>
        <dbReference type="ARBA" id="ARBA00022448"/>
    </source>
</evidence>
<evidence type="ECO:0000256" key="2">
    <source>
        <dbReference type="ARBA" id="ARBA00006434"/>
    </source>
</evidence>
<accession>A0A1M4S7M0</accession>
<keyword evidence="5 14" id="KW-0812">Transmembrane</keyword>
<feature type="transmembrane region" description="Helical" evidence="14">
    <location>
        <begin position="230"/>
        <end position="250"/>
    </location>
</feature>
<feature type="transmembrane region" description="Helical" evidence="14">
    <location>
        <begin position="6"/>
        <end position="23"/>
    </location>
</feature>
<feature type="transmembrane region" description="Helical" evidence="14">
    <location>
        <begin position="376"/>
        <end position="395"/>
    </location>
</feature>
<dbReference type="Gene3D" id="1.20.1730.10">
    <property type="entry name" value="Sodium/glucose cotransporter"/>
    <property type="match status" value="1"/>
</dbReference>
<feature type="transmembrane region" description="Helical" evidence="14">
    <location>
        <begin position="270"/>
        <end position="289"/>
    </location>
</feature>
<dbReference type="InterPro" id="IPR050277">
    <property type="entry name" value="Sodium:Solute_Symporter"/>
</dbReference>
<reference evidence="16" key="1">
    <citation type="submission" date="2016-11" db="EMBL/GenBank/DDBJ databases">
        <authorList>
            <person name="Varghese N."/>
            <person name="Submissions S."/>
        </authorList>
    </citation>
    <scope>NUCLEOTIDE SEQUENCE [LARGE SCALE GENOMIC DNA]</scope>
    <source>
        <strain evidence="16">DSM 10124</strain>
    </source>
</reference>